<dbReference type="Proteomes" id="UP000002875">
    <property type="component" value="Chromosome"/>
</dbReference>
<dbReference type="Pfam" id="PF07494">
    <property type="entry name" value="Reg_prop"/>
    <property type="match status" value="5"/>
</dbReference>
<feature type="chain" id="PRO_5047239313" evidence="2">
    <location>
        <begin position="21"/>
        <end position="378"/>
    </location>
</feature>
<evidence type="ECO:0000313" key="4">
    <source>
        <dbReference type="Proteomes" id="UP000002875"/>
    </source>
</evidence>
<feature type="signal peptide" evidence="2">
    <location>
        <begin position="1"/>
        <end position="20"/>
    </location>
</feature>
<keyword evidence="2" id="KW-0732">Signal</keyword>
<dbReference type="Gene3D" id="2.130.10.10">
    <property type="entry name" value="YVTN repeat-like/Quinoprotein amine dehydrogenase"/>
    <property type="match status" value="6"/>
</dbReference>
<dbReference type="PANTHER" id="PTHR43547">
    <property type="entry name" value="TWO-COMPONENT HISTIDINE KINASE"/>
    <property type="match status" value="1"/>
</dbReference>
<dbReference type="RefSeq" id="WP_015027937.1">
    <property type="nucleotide sequence ID" value="NC_018748.1"/>
</dbReference>
<dbReference type="InterPro" id="IPR011110">
    <property type="entry name" value="Reg_prop"/>
</dbReference>
<evidence type="ECO:0000256" key="1">
    <source>
        <dbReference type="ARBA" id="ARBA00022553"/>
    </source>
</evidence>
<keyword evidence="1" id="KW-0597">Phosphoprotein</keyword>
<dbReference type="PROSITE" id="PS51257">
    <property type="entry name" value="PROKAR_LIPOPROTEIN"/>
    <property type="match status" value="1"/>
</dbReference>
<organism evidence="3 4">
    <name type="scientific">Emticicia oligotrophica (strain DSM 17448 / CIP 109782 / MTCC 6937 / GPTSA100-15)</name>
    <dbReference type="NCBI Taxonomy" id="929562"/>
    <lineage>
        <taxon>Bacteria</taxon>
        <taxon>Pseudomonadati</taxon>
        <taxon>Bacteroidota</taxon>
        <taxon>Cytophagia</taxon>
        <taxon>Cytophagales</taxon>
        <taxon>Leadbetterellaceae</taxon>
        <taxon>Emticicia</taxon>
    </lineage>
</organism>
<name>A0ABN4AK16_EMTOG</name>
<accession>A0ABN4AK16</accession>
<dbReference type="InterPro" id="IPR015943">
    <property type="entry name" value="WD40/YVTN_repeat-like_dom_sf"/>
</dbReference>
<gene>
    <name evidence="3" type="ordered locus">Emtol_1087</name>
</gene>
<dbReference type="PANTHER" id="PTHR43547:SF2">
    <property type="entry name" value="HYBRID SIGNAL TRANSDUCTION HISTIDINE KINASE C"/>
    <property type="match status" value="1"/>
</dbReference>
<dbReference type="SUPFAM" id="SSF63829">
    <property type="entry name" value="Calcium-dependent phosphotriesterase"/>
    <property type="match status" value="1"/>
</dbReference>
<proteinExistence type="predicted"/>
<keyword evidence="4" id="KW-1185">Reference proteome</keyword>
<evidence type="ECO:0000256" key="2">
    <source>
        <dbReference type="SAM" id="SignalP"/>
    </source>
</evidence>
<evidence type="ECO:0000313" key="3">
    <source>
        <dbReference type="EMBL" id="AFK02237.1"/>
    </source>
</evidence>
<protein>
    <submittedName>
        <fullName evidence="3">Two component regulator propeller domain protein</fullName>
    </submittedName>
</protein>
<sequence length="378" mass="42771">MKIYSLLFALLWLQGCHSKAQNEVSYPKLVIPAGTGQYCFIRSIMQDKAGNIWFATSGAGVYRYDGKGFVNFTTKDGLNNNLVNCMLEDSRGNIWVGTKDGVSKFDGKRFNDFALPWTRTPITSPFFRQTVPQKGCMPQANKTVLSMLQDKMGNIWFGTQDEGVIQYNGKTFTEFLANEGPLGNDGFHHVAIFNMYQEKSGNIWFGSYRYDGKTFKNFPFIENTSDSSDIVVRSYKDMLEQKSFFSSTNNILEDKKGNLWLNHSCRYGVAKYDGKTITNFTDKDGLCDNIVRAIAADKEGNIWIGSKRKDARGMKEGCISIYDGKAFRAFSTEKMSNSSVESLFVDKDNNIWIGTREVGLYRYDGKTLTAFTEKQVNN</sequence>
<dbReference type="EMBL" id="CP002961">
    <property type="protein sequence ID" value="AFK02237.1"/>
    <property type="molecule type" value="Genomic_DNA"/>
</dbReference>
<reference evidence="3 4" key="1">
    <citation type="submission" date="2011-07" db="EMBL/GenBank/DDBJ databases">
        <title>The complete genome of chromosome of Emticicia oligotrophica DSM 17448.</title>
        <authorList>
            <consortium name="US DOE Joint Genome Institute (JGI-PGF)"/>
            <person name="Lucas S."/>
            <person name="Han J."/>
            <person name="Lapidus A."/>
            <person name="Bruce D."/>
            <person name="Goodwin L."/>
            <person name="Pitluck S."/>
            <person name="Peters L."/>
            <person name="Kyrpides N."/>
            <person name="Mavromatis K."/>
            <person name="Ivanova N."/>
            <person name="Ovchinnikova G."/>
            <person name="Teshima H."/>
            <person name="Detter J.C."/>
            <person name="Tapia R."/>
            <person name="Han C."/>
            <person name="Land M."/>
            <person name="Hauser L."/>
            <person name="Markowitz V."/>
            <person name="Cheng J.-F."/>
            <person name="Hugenholtz P."/>
            <person name="Woyke T."/>
            <person name="Wu D."/>
            <person name="Tindall B."/>
            <person name="Pomrenke H."/>
            <person name="Brambilla E."/>
            <person name="Klenk H.-P."/>
            <person name="Eisen J.A."/>
        </authorList>
    </citation>
    <scope>NUCLEOTIDE SEQUENCE [LARGE SCALE GENOMIC DNA]</scope>
    <source>
        <strain evidence="3 4">DSM 17448</strain>
    </source>
</reference>